<reference evidence="1 2" key="1">
    <citation type="submission" date="2019-08" db="EMBL/GenBank/DDBJ databases">
        <title>In-depth cultivation of the pig gut microbiome towards novel bacterial diversity and tailored functional studies.</title>
        <authorList>
            <person name="Wylensek D."/>
            <person name="Hitch T.C.A."/>
            <person name="Clavel T."/>
        </authorList>
    </citation>
    <scope>NUCLEOTIDE SEQUENCE [LARGE SCALE GENOMIC DNA]</scope>
    <source>
        <strain evidence="1 2">WCA-693-APC-MOT-I</strain>
    </source>
</reference>
<dbReference type="AlphaFoldDB" id="A0A6L5XYE6"/>
<dbReference type="RefSeq" id="WP_154519292.1">
    <property type="nucleotide sequence ID" value="NZ_VUMT01000010.1"/>
</dbReference>
<comment type="caution">
    <text evidence="1">The sequence shown here is derived from an EMBL/GenBank/DDBJ whole genome shotgun (WGS) entry which is preliminary data.</text>
</comment>
<dbReference type="Proteomes" id="UP000482209">
    <property type="component" value="Unassembled WGS sequence"/>
</dbReference>
<organism evidence="1 2">
    <name type="scientific">Velocimicrobium porci</name>
    <dbReference type="NCBI Taxonomy" id="2606634"/>
    <lineage>
        <taxon>Bacteria</taxon>
        <taxon>Bacillati</taxon>
        <taxon>Bacillota</taxon>
        <taxon>Clostridia</taxon>
        <taxon>Lachnospirales</taxon>
        <taxon>Lachnospiraceae</taxon>
        <taxon>Velocimicrobium</taxon>
    </lineage>
</organism>
<protein>
    <submittedName>
        <fullName evidence="1">Uncharacterized protein</fullName>
    </submittedName>
</protein>
<proteinExistence type="predicted"/>
<accession>A0A6L5XYE6</accession>
<sequence>MNCIWKRGKSFGKFEKNEESGLEFSKEMLEGTPTATIPFDWIQKHPERGYVIVKYLLCDEKKKEAPYTSHPNQLWDKYAKKFFALWRAKCDFDATLYLVNYAKKGSKHQDEILLIKVLDMNENGITKEMSWKYTRSEFSKEFQKFNRECLVDKNVVLEDIYRNQPMIENGNIVLQEGEYKGRKIDEIYHDDKRYLEWLGSSDNQYSSAARVYIEQREDELRRR</sequence>
<gene>
    <name evidence="1" type="ORF">FYJ58_08345</name>
</gene>
<name>A0A6L5XYE6_9FIRM</name>
<keyword evidence="2" id="KW-1185">Reference proteome</keyword>
<evidence type="ECO:0000313" key="2">
    <source>
        <dbReference type="Proteomes" id="UP000482209"/>
    </source>
</evidence>
<evidence type="ECO:0000313" key="1">
    <source>
        <dbReference type="EMBL" id="MSS63886.1"/>
    </source>
</evidence>
<dbReference type="EMBL" id="VUMT01000010">
    <property type="protein sequence ID" value="MSS63886.1"/>
    <property type="molecule type" value="Genomic_DNA"/>
</dbReference>